<keyword evidence="2" id="KW-1185">Reference proteome</keyword>
<organism evidence="1 2">
    <name type="scientific">Mycolicibacterium lutetiense</name>
    <dbReference type="NCBI Taxonomy" id="1641992"/>
    <lineage>
        <taxon>Bacteria</taxon>
        <taxon>Bacillati</taxon>
        <taxon>Actinomycetota</taxon>
        <taxon>Actinomycetes</taxon>
        <taxon>Mycobacteriales</taxon>
        <taxon>Mycobacteriaceae</taxon>
        <taxon>Mycolicibacterium</taxon>
    </lineage>
</organism>
<dbReference type="EMBL" id="JAGIOP010000002">
    <property type="protein sequence ID" value="MBP2453483.1"/>
    <property type="molecule type" value="Genomic_DNA"/>
</dbReference>
<protein>
    <submittedName>
        <fullName evidence="1">Uncharacterized protein</fullName>
    </submittedName>
</protein>
<gene>
    <name evidence="1" type="ORF">JOF57_003396</name>
</gene>
<reference evidence="1 2" key="1">
    <citation type="submission" date="2021-03" db="EMBL/GenBank/DDBJ databases">
        <title>Sequencing the genomes of 1000 actinobacteria strains.</title>
        <authorList>
            <person name="Klenk H.-P."/>
        </authorList>
    </citation>
    <scope>NUCLEOTIDE SEQUENCE [LARGE SCALE GENOMIC DNA]</scope>
    <source>
        <strain evidence="1 2">DSM 46713</strain>
    </source>
</reference>
<evidence type="ECO:0000313" key="1">
    <source>
        <dbReference type="EMBL" id="MBP2453483.1"/>
    </source>
</evidence>
<dbReference type="Proteomes" id="UP000694460">
    <property type="component" value="Unassembled WGS sequence"/>
</dbReference>
<sequence length="204" mass="22887">MSNIPEVLAQRIGPLVDPFHEAFERSRHRVDTDYRGLVGEDQEWLRSHAIRGLLYQELTASVKLPEGWGLAGNHRQNGMVNLTFGSGEVTLRVVHRLGDVVPPAGGNTGRRAFYSNRAIADMSDPMMIETHRMLLCWADPDHEAAFELDVVRPLNAGSIRTEVRADIAIPLPRARTDFENLSFDTFDDSEELSFEIDVADSDDE</sequence>
<evidence type="ECO:0000313" key="2">
    <source>
        <dbReference type="Proteomes" id="UP000694460"/>
    </source>
</evidence>
<accession>A0ABS4ZVG7</accession>
<name>A0ABS4ZVG7_9MYCO</name>
<dbReference type="RefSeq" id="WP_209918311.1">
    <property type="nucleotide sequence ID" value="NZ_JAGIOP010000002.1"/>
</dbReference>
<proteinExistence type="predicted"/>
<comment type="caution">
    <text evidence="1">The sequence shown here is derived from an EMBL/GenBank/DDBJ whole genome shotgun (WGS) entry which is preliminary data.</text>
</comment>